<reference evidence="2" key="1">
    <citation type="submission" date="2021-06" db="EMBL/GenBank/DDBJ databases">
        <title>Paracoccus bacterium XHP0099 sp. nov., isolated from the surface waters of the Yellow Sea.</title>
        <authorList>
            <person name="Xue H."/>
            <person name="Zhang D."/>
        </authorList>
    </citation>
    <scope>NUCLEOTIDE SEQUENCE</scope>
    <source>
        <strain evidence="2">XHP0099</strain>
    </source>
</reference>
<dbReference type="EMBL" id="JAHKNG010000047">
    <property type="protein sequence ID" value="MBU3031964.1"/>
    <property type="molecule type" value="Genomic_DNA"/>
</dbReference>
<evidence type="ECO:0000313" key="2">
    <source>
        <dbReference type="EMBL" id="MBU3031964.1"/>
    </source>
</evidence>
<evidence type="ECO:0000313" key="3">
    <source>
        <dbReference type="Proteomes" id="UP001166191"/>
    </source>
</evidence>
<sequence>MTKPPEKSKVVRKLRCAVYTRKAFSQVVHETRLGTGHVGDQSLQDPFMRQHTPFEVGGLG</sequence>
<feature type="region of interest" description="Disordered" evidence="1">
    <location>
        <begin position="36"/>
        <end position="60"/>
    </location>
</feature>
<proteinExistence type="predicted"/>
<gene>
    <name evidence="2" type="ORF">KNW02_17850</name>
</gene>
<accession>A0ABS6AMZ2</accession>
<evidence type="ECO:0000256" key="1">
    <source>
        <dbReference type="SAM" id="MobiDB-lite"/>
    </source>
</evidence>
<dbReference type="Proteomes" id="UP001166191">
    <property type="component" value="Unassembled WGS sequence"/>
</dbReference>
<keyword evidence="3" id="KW-1185">Reference proteome</keyword>
<dbReference type="RefSeq" id="WP_216034573.1">
    <property type="nucleotide sequence ID" value="NZ_JAHKNG010000047.1"/>
</dbReference>
<name>A0ABS6AMZ2_9RHOB</name>
<organism evidence="2 3">
    <name type="scientific">Paracoccus marinaquae</name>
    <dbReference type="NCBI Taxonomy" id="2841926"/>
    <lineage>
        <taxon>Bacteria</taxon>
        <taxon>Pseudomonadati</taxon>
        <taxon>Pseudomonadota</taxon>
        <taxon>Alphaproteobacteria</taxon>
        <taxon>Rhodobacterales</taxon>
        <taxon>Paracoccaceae</taxon>
        <taxon>Paracoccus</taxon>
    </lineage>
</organism>
<comment type="caution">
    <text evidence="2">The sequence shown here is derived from an EMBL/GenBank/DDBJ whole genome shotgun (WGS) entry which is preliminary data.</text>
</comment>
<protein>
    <submittedName>
        <fullName evidence="2">Uncharacterized protein</fullName>
    </submittedName>
</protein>